<proteinExistence type="predicted"/>
<keyword evidence="1" id="KW-0732">Signal</keyword>
<evidence type="ECO:0000256" key="1">
    <source>
        <dbReference type="SAM" id="SignalP"/>
    </source>
</evidence>
<dbReference type="Pfam" id="PF02012">
    <property type="entry name" value="BNR"/>
    <property type="match status" value="2"/>
</dbReference>
<dbReference type="OrthoDB" id="9757809at2"/>
<protein>
    <submittedName>
        <fullName evidence="2">BNR/Asp-box repeat-containing protein</fullName>
    </submittedName>
</protein>
<dbReference type="InterPro" id="IPR002860">
    <property type="entry name" value="BNR_rpt"/>
</dbReference>
<dbReference type="STRING" id="659014.SAMN04487996_12516"/>
<dbReference type="CDD" id="cd15482">
    <property type="entry name" value="Sialidase_non-viral"/>
    <property type="match status" value="1"/>
</dbReference>
<feature type="chain" id="PRO_5011523490" evidence="1">
    <location>
        <begin position="18"/>
        <end position="336"/>
    </location>
</feature>
<reference evidence="3" key="1">
    <citation type="submission" date="2016-10" db="EMBL/GenBank/DDBJ databases">
        <authorList>
            <person name="Varghese N."/>
            <person name="Submissions S."/>
        </authorList>
    </citation>
    <scope>NUCLEOTIDE SEQUENCE [LARGE SCALE GENOMIC DNA]</scope>
    <source>
        <strain evidence="3">DSM 25329</strain>
    </source>
</reference>
<dbReference type="InterPro" id="IPR015943">
    <property type="entry name" value="WD40/YVTN_repeat-like_dom_sf"/>
</dbReference>
<accession>A0A1G7Y023</accession>
<dbReference type="AlphaFoldDB" id="A0A1G7Y023"/>
<organism evidence="2 3">
    <name type="scientific">Dyadobacter soli</name>
    <dbReference type="NCBI Taxonomy" id="659014"/>
    <lineage>
        <taxon>Bacteria</taxon>
        <taxon>Pseudomonadati</taxon>
        <taxon>Bacteroidota</taxon>
        <taxon>Cytophagia</taxon>
        <taxon>Cytophagales</taxon>
        <taxon>Spirosomataceae</taxon>
        <taxon>Dyadobacter</taxon>
    </lineage>
</organism>
<evidence type="ECO:0000313" key="3">
    <source>
        <dbReference type="Proteomes" id="UP000198748"/>
    </source>
</evidence>
<sequence>MKIHNLALVLLFQFPFAFDQALKFSPPSSVTDSEQKQNRDKAVAANIIFKSTDGGQTWQDVSEGLPENLPEDGIWRDGFLANDHGIYLRTGKELYYSKPNATAPFWKKEISPGNFGSIVPGKNGMLAFNYGGQFLQKVNGTGLWLPIYTEFPGKSVRTIFETGNTVFIGCDKGLFRSDDNGKNWKRVHDGGWVMKLVESNGVLMATSQRGIIRSTDGGENWVNVINEGGVGIAVERIKGGFAAITYNTETETRRVRTSYDGGKTWQPIDADLPPSPDIASITEVGEFMFCGHPAGVYRSSDKGKTWQLLLPSVGDKVFNLFVSDNAIYAIPINGGC</sequence>
<evidence type="ECO:0000313" key="2">
    <source>
        <dbReference type="EMBL" id="SDG89842.1"/>
    </source>
</evidence>
<feature type="signal peptide" evidence="1">
    <location>
        <begin position="1"/>
        <end position="17"/>
    </location>
</feature>
<dbReference type="SUPFAM" id="SSF110296">
    <property type="entry name" value="Oligoxyloglucan reducing end-specific cellobiohydrolase"/>
    <property type="match status" value="1"/>
</dbReference>
<gene>
    <name evidence="2" type="ORF">SAMN04487996_12516</name>
</gene>
<dbReference type="Proteomes" id="UP000198748">
    <property type="component" value="Unassembled WGS sequence"/>
</dbReference>
<keyword evidence="3" id="KW-1185">Reference proteome</keyword>
<name>A0A1G7Y023_9BACT</name>
<dbReference type="EMBL" id="FNAN01000025">
    <property type="protein sequence ID" value="SDG89842.1"/>
    <property type="molecule type" value="Genomic_DNA"/>
</dbReference>
<dbReference type="Pfam" id="PF15899">
    <property type="entry name" value="BNR_6"/>
    <property type="match status" value="1"/>
</dbReference>
<dbReference type="RefSeq" id="WP_090157023.1">
    <property type="nucleotide sequence ID" value="NZ_FNAN01000025.1"/>
</dbReference>
<dbReference type="Gene3D" id="2.130.10.10">
    <property type="entry name" value="YVTN repeat-like/Quinoprotein amine dehydrogenase"/>
    <property type="match status" value="2"/>
</dbReference>